<dbReference type="EMBL" id="CAAALY010053888">
    <property type="protein sequence ID" value="VEL21941.1"/>
    <property type="molecule type" value="Genomic_DNA"/>
</dbReference>
<gene>
    <name evidence="1" type="ORF">PXEA_LOCUS15381</name>
</gene>
<evidence type="ECO:0000313" key="2">
    <source>
        <dbReference type="Proteomes" id="UP000784294"/>
    </source>
</evidence>
<sequence length="104" mass="10841">MKLPSFQQFGETSSQDGLNSFASIVHLITNLVSDLLSIGDPSDCRPGGAAAGSNVIPSSTSDGLKEQIEHPLVSLPRISPIFANSFLAAICLAYGYAEMGNSPT</sequence>
<keyword evidence="2" id="KW-1185">Reference proteome</keyword>
<dbReference type="Proteomes" id="UP000784294">
    <property type="component" value="Unassembled WGS sequence"/>
</dbReference>
<accession>A0A3S5BF21</accession>
<evidence type="ECO:0000313" key="1">
    <source>
        <dbReference type="EMBL" id="VEL21941.1"/>
    </source>
</evidence>
<dbReference type="OrthoDB" id="6244623at2759"/>
<name>A0A3S5BF21_9PLAT</name>
<organism evidence="1 2">
    <name type="scientific">Protopolystoma xenopodis</name>
    <dbReference type="NCBI Taxonomy" id="117903"/>
    <lineage>
        <taxon>Eukaryota</taxon>
        <taxon>Metazoa</taxon>
        <taxon>Spiralia</taxon>
        <taxon>Lophotrochozoa</taxon>
        <taxon>Platyhelminthes</taxon>
        <taxon>Monogenea</taxon>
        <taxon>Polyopisthocotylea</taxon>
        <taxon>Polystomatidea</taxon>
        <taxon>Polystomatidae</taxon>
        <taxon>Protopolystoma</taxon>
    </lineage>
</organism>
<dbReference type="AlphaFoldDB" id="A0A3S5BF21"/>
<comment type="caution">
    <text evidence="1">The sequence shown here is derived from an EMBL/GenBank/DDBJ whole genome shotgun (WGS) entry which is preliminary data.</text>
</comment>
<reference evidence="1" key="1">
    <citation type="submission" date="2018-11" db="EMBL/GenBank/DDBJ databases">
        <authorList>
            <consortium name="Pathogen Informatics"/>
        </authorList>
    </citation>
    <scope>NUCLEOTIDE SEQUENCE</scope>
</reference>
<protein>
    <submittedName>
        <fullName evidence="1">Uncharacterized protein</fullName>
    </submittedName>
</protein>
<proteinExistence type="predicted"/>